<name>C0D5T2_9FIRM</name>
<dbReference type="RefSeq" id="WP_007715287.1">
    <property type="nucleotide sequence ID" value="NZ_CP102272.1"/>
</dbReference>
<evidence type="ECO:0000313" key="2">
    <source>
        <dbReference type="Proteomes" id="UP000004756"/>
    </source>
</evidence>
<dbReference type="AlphaFoldDB" id="C0D5T2"/>
<dbReference type="EMBL" id="ACCJ01000380">
    <property type="protein sequence ID" value="EEG53301.1"/>
    <property type="molecule type" value="Genomic_DNA"/>
</dbReference>
<reference evidence="1 2" key="1">
    <citation type="submission" date="2009-01" db="EMBL/GenBank/DDBJ databases">
        <authorList>
            <person name="Fulton L."/>
            <person name="Clifton S."/>
            <person name="Fulton B."/>
            <person name="Xu J."/>
            <person name="Minx P."/>
            <person name="Pepin K.H."/>
            <person name="Johnson M."/>
            <person name="Bhonagiri V."/>
            <person name="Nash W.E."/>
            <person name="Mardis E.R."/>
            <person name="Wilson R.K."/>
        </authorList>
    </citation>
    <scope>NUCLEOTIDE SEQUENCE [LARGE SCALE GENOMIC DNA]</scope>
    <source>
        <strain evidence="1 2">DSM 15981</strain>
    </source>
</reference>
<dbReference type="Proteomes" id="UP000004756">
    <property type="component" value="Unassembled WGS sequence"/>
</dbReference>
<organism evidence="1 2">
    <name type="scientific">[Clostridium] asparagiforme DSM 15981</name>
    <dbReference type="NCBI Taxonomy" id="518636"/>
    <lineage>
        <taxon>Bacteria</taxon>
        <taxon>Bacillati</taxon>
        <taxon>Bacillota</taxon>
        <taxon>Clostridia</taxon>
        <taxon>Lachnospirales</taxon>
        <taxon>Lachnospiraceae</taxon>
        <taxon>Enterocloster</taxon>
    </lineage>
</organism>
<comment type="caution">
    <text evidence="1">The sequence shown here is derived from an EMBL/GenBank/DDBJ whole genome shotgun (WGS) entry which is preliminary data.</text>
</comment>
<sequence>MMLEEKDLQVLKSMMETVVNARASKTETVLLQMIQDLKRKAEELEIRIA</sequence>
<keyword evidence="2" id="KW-1185">Reference proteome</keyword>
<proteinExistence type="predicted"/>
<evidence type="ECO:0000313" key="1">
    <source>
        <dbReference type="EMBL" id="EEG53301.1"/>
    </source>
</evidence>
<gene>
    <name evidence="1" type="ORF">CLOSTASPAR_04628</name>
</gene>
<accession>C0D5T2</accession>
<reference evidence="1 2" key="2">
    <citation type="submission" date="2009-02" db="EMBL/GenBank/DDBJ databases">
        <title>Draft genome sequence of Clostridium asparagiforme (DSM 15981).</title>
        <authorList>
            <person name="Sudarsanam P."/>
            <person name="Ley R."/>
            <person name="Guruge J."/>
            <person name="Turnbaugh P.J."/>
            <person name="Mahowald M."/>
            <person name="Liep D."/>
            <person name="Gordon J."/>
        </authorList>
    </citation>
    <scope>NUCLEOTIDE SEQUENCE [LARGE SCALE GENOMIC DNA]</scope>
    <source>
        <strain evidence="1 2">DSM 15981</strain>
    </source>
</reference>
<dbReference type="HOGENOM" id="CLU_3133938_0_0_9"/>
<protein>
    <submittedName>
        <fullName evidence="1">Uncharacterized protein</fullName>
    </submittedName>
</protein>